<evidence type="ECO:0000313" key="14">
    <source>
        <dbReference type="Proteomes" id="UP001221142"/>
    </source>
</evidence>
<dbReference type="GO" id="GO:0003723">
    <property type="term" value="F:RNA binding"/>
    <property type="evidence" value="ECO:0007669"/>
    <property type="project" value="InterPro"/>
</dbReference>
<dbReference type="AlphaFoldDB" id="A0AAD7BTH0"/>
<evidence type="ECO:0000256" key="4">
    <source>
        <dbReference type="ARBA" id="ARBA00023235"/>
    </source>
</evidence>
<evidence type="ECO:0000256" key="11">
    <source>
        <dbReference type="ARBA" id="ARBA00042700"/>
    </source>
</evidence>
<dbReference type="GO" id="GO:0160143">
    <property type="term" value="F:21S rRNA pseudouridine(2819) synthase activity"/>
    <property type="evidence" value="ECO:0007669"/>
    <property type="project" value="UniProtKB-EC"/>
</dbReference>
<dbReference type="InterPro" id="IPR050188">
    <property type="entry name" value="RluA_PseudoU_synthase"/>
</dbReference>
<keyword evidence="14" id="KW-1185">Reference proteome</keyword>
<dbReference type="PANTHER" id="PTHR21600">
    <property type="entry name" value="MITOCHONDRIAL RNA PSEUDOURIDINE SYNTHASE"/>
    <property type="match status" value="1"/>
</dbReference>
<comment type="function">
    <text evidence="6">Pseudouridylate synthase responsible for the pseudouridine-2819 formation in mitochondrial 21S rRNA. May modulate the efficiency or the fidelity of the mitochondrial translation machinery.</text>
</comment>
<dbReference type="PROSITE" id="PS01129">
    <property type="entry name" value="PSI_RLU"/>
    <property type="match status" value="1"/>
</dbReference>
<dbReference type="EMBL" id="JARKIF010000009">
    <property type="protein sequence ID" value="KAJ7630473.1"/>
    <property type="molecule type" value="Genomic_DNA"/>
</dbReference>
<gene>
    <name evidence="13" type="ORF">FB45DRAFT_747956</name>
</gene>
<dbReference type="EC" id="5.4.99.43" evidence="7"/>
<keyword evidence="4" id="KW-0413">Isomerase</keyword>
<dbReference type="PANTHER" id="PTHR21600:SF81">
    <property type="entry name" value="21S RRNA PSEUDOURIDINE(2819) SYNTHASE"/>
    <property type="match status" value="1"/>
</dbReference>
<evidence type="ECO:0000256" key="9">
    <source>
        <dbReference type="ARBA" id="ARBA00041561"/>
    </source>
</evidence>
<dbReference type="CDD" id="cd02869">
    <property type="entry name" value="PseudoU_synth_RluA_like"/>
    <property type="match status" value="1"/>
</dbReference>
<proteinExistence type="inferred from homology"/>
<dbReference type="InterPro" id="IPR006145">
    <property type="entry name" value="PsdUridine_synth_RsuA/RluA"/>
</dbReference>
<accession>A0AAD7BTH0</accession>
<evidence type="ECO:0000256" key="5">
    <source>
        <dbReference type="ARBA" id="ARBA00036927"/>
    </source>
</evidence>
<protein>
    <recommendedName>
        <fullName evidence="8">21S rRNA pseudouridine(2819) synthase</fullName>
        <ecNumber evidence="7">5.4.99.43</ecNumber>
    </recommendedName>
    <alternativeName>
        <fullName evidence="10">Pseudouridine synthase 5</fullName>
    </alternativeName>
    <alternativeName>
        <fullName evidence="9">Pseudouridylate synthase PUS5</fullName>
    </alternativeName>
    <alternativeName>
        <fullName evidence="11">Uracil hydrolyase PUS5</fullName>
    </alternativeName>
</protein>
<dbReference type="GO" id="GO:0005739">
    <property type="term" value="C:mitochondrion"/>
    <property type="evidence" value="ECO:0007669"/>
    <property type="project" value="UniProtKB-SubCell"/>
</dbReference>
<comment type="catalytic activity">
    <reaction evidence="5">
        <text>uridine(2819) in 21S rRNA = pseudouridine(2819) in 21S rRNA</text>
        <dbReference type="Rhea" id="RHEA:42556"/>
        <dbReference type="Rhea" id="RHEA-COMP:10113"/>
        <dbReference type="Rhea" id="RHEA-COMP:10114"/>
        <dbReference type="ChEBI" id="CHEBI:65314"/>
        <dbReference type="ChEBI" id="CHEBI:65315"/>
        <dbReference type="EC" id="5.4.99.43"/>
    </reaction>
</comment>
<feature type="domain" description="Pseudouridine synthase RsuA/RluA-like" evidence="12">
    <location>
        <begin position="11"/>
        <end position="169"/>
    </location>
</feature>
<dbReference type="InterPro" id="IPR020103">
    <property type="entry name" value="PsdUridine_synth_cat_dom_sf"/>
</dbReference>
<dbReference type="InterPro" id="IPR006224">
    <property type="entry name" value="PsdUridine_synth_RluA-like_CS"/>
</dbReference>
<dbReference type="GO" id="GO:0000455">
    <property type="term" value="P:enzyme-directed rRNA pseudouridine synthesis"/>
    <property type="evidence" value="ECO:0007669"/>
    <property type="project" value="TreeGrafter"/>
</dbReference>
<dbReference type="Pfam" id="PF00849">
    <property type="entry name" value="PseudoU_synth_2"/>
    <property type="match status" value="1"/>
</dbReference>
<comment type="subcellular location">
    <subcellularLocation>
        <location evidence="1">Mitochondrion</location>
    </subcellularLocation>
</comment>
<evidence type="ECO:0000259" key="12">
    <source>
        <dbReference type="Pfam" id="PF00849"/>
    </source>
</evidence>
<comment type="caution">
    <text evidence="13">The sequence shown here is derived from an EMBL/GenBank/DDBJ whole genome shotgun (WGS) entry which is preliminary data.</text>
</comment>
<dbReference type="Proteomes" id="UP001221142">
    <property type="component" value="Unassembled WGS sequence"/>
</dbReference>
<evidence type="ECO:0000256" key="6">
    <source>
        <dbReference type="ARBA" id="ARBA00037513"/>
    </source>
</evidence>
<evidence type="ECO:0000256" key="3">
    <source>
        <dbReference type="ARBA" id="ARBA00023128"/>
    </source>
</evidence>
<evidence type="ECO:0000256" key="7">
    <source>
        <dbReference type="ARBA" id="ARBA00038947"/>
    </source>
</evidence>
<evidence type="ECO:0000256" key="1">
    <source>
        <dbReference type="ARBA" id="ARBA00004173"/>
    </source>
</evidence>
<evidence type="ECO:0000256" key="2">
    <source>
        <dbReference type="ARBA" id="ARBA00010876"/>
    </source>
</evidence>
<evidence type="ECO:0000256" key="10">
    <source>
        <dbReference type="ARBA" id="ARBA00041978"/>
    </source>
</evidence>
<organism evidence="13 14">
    <name type="scientific">Roridomyces roridus</name>
    <dbReference type="NCBI Taxonomy" id="1738132"/>
    <lineage>
        <taxon>Eukaryota</taxon>
        <taxon>Fungi</taxon>
        <taxon>Dikarya</taxon>
        <taxon>Basidiomycota</taxon>
        <taxon>Agaricomycotina</taxon>
        <taxon>Agaricomycetes</taxon>
        <taxon>Agaricomycetidae</taxon>
        <taxon>Agaricales</taxon>
        <taxon>Marasmiineae</taxon>
        <taxon>Mycenaceae</taxon>
        <taxon>Roridomyces</taxon>
    </lineage>
</organism>
<keyword evidence="3" id="KW-0496">Mitochondrion</keyword>
<evidence type="ECO:0000313" key="13">
    <source>
        <dbReference type="EMBL" id="KAJ7630473.1"/>
    </source>
</evidence>
<evidence type="ECO:0000256" key="8">
    <source>
        <dbReference type="ARBA" id="ARBA00040626"/>
    </source>
</evidence>
<comment type="similarity">
    <text evidence="2">Belongs to the pseudouridine synthase RluA family.</text>
</comment>
<dbReference type="Gene3D" id="3.30.2350.10">
    <property type="entry name" value="Pseudouridine synthase"/>
    <property type="match status" value="1"/>
</dbReference>
<sequence length="277" mass="31388">MNRVLYIDRSIIVLNKPPGLVSQLHETLRRYVRPEVFGHSFKCVELRHGFDLATTPYPVHRLDKGTTGCLVFARSKSAARELSMQFRTRVVDKTYLALVSTRLLEKAGQIRTPLKYLDGRAALAMENEPDGQLSETDWELVASSPTRPLSLLRLKLLTGHKHQLRIHLARVLNAPILGDSLYSPTPQITPPDRIFLHASQLSLLRYRPLGGKKRFKIRLVAPLPPDFVRVCLEAGIPIDEREQLGGLAKSESGKDEDYEFIPEIPEVNGLWFPRKIT</sequence>
<reference evidence="13" key="1">
    <citation type="submission" date="2023-03" db="EMBL/GenBank/DDBJ databases">
        <title>Massive genome expansion in bonnet fungi (Mycena s.s.) driven by repeated elements and novel gene families across ecological guilds.</title>
        <authorList>
            <consortium name="Lawrence Berkeley National Laboratory"/>
            <person name="Harder C.B."/>
            <person name="Miyauchi S."/>
            <person name="Viragh M."/>
            <person name="Kuo A."/>
            <person name="Thoen E."/>
            <person name="Andreopoulos B."/>
            <person name="Lu D."/>
            <person name="Skrede I."/>
            <person name="Drula E."/>
            <person name="Henrissat B."/>
            <person name="Morin E."/>
            <person name="Kohler A."/>
            <person name="Barry K."/>
            <person name="LaButti K."/>
            <person name="Morin E."/>
            <person name="Salamov A."/>
            <person name="Lipzen A."/>
            <person name="Mereny Z."/>
            <person name="Hegedus B."/>
            <person name="Baldrian P."/>
            <person name="Stursova M."/>
            <person name="Weitz H."/>
            <person name="Taylor A."/>
            <person name="Grigoriev I.V."/>
            <person name="Nagy L.G."/>
            <person name="Martin F."/>
            <person name="Kauserud H."/>
        </authorList>
    </citation>
    <scope>NUCLEOTIDE SEQUENCE</scope>
    <source>
        <strain evidence="13">9284</strain>
    </source>
</reference>
<dbReference type="SUPFAM" id="SSF55120">
    <property type="entry name" value="Pseudouridine synthase"/>
    <property type="match status" value="1"/>
</dbReference>
<name>A0AAD7BTH0_9AGAR</name>